<evidence type="ECO:0000313" key="15">
    <source>
        <dbReference type="Proteomes" id="UP000694621"/>
    </source>
</evidence>
<feature type="domain" description="Inactive rhomboid protein 1/2 N-terminal" evidence="13">
    <location>
        <begin position="71"/>
        <end position="138"/>
    </location>
</feature>
<dbReference type="SUPFAM" id="SSF144091">
    <property type="entry name" value="Rhomboid-like"/>
    <property type="match status" value="1"/>
</dbReference>
<feature type="transmembrane region" description="Helical" evidence="11">
    <location>
        <begin position="464"/>
        <end position="485"/>
    </location>
</feature>
<dbReference type="PANTHER" id="PTHR45965:SF4">
    <property type="entry name" value="INACTIVE RHOMBOID PROTEIN 1"/>
    <property type="match status" value="1"/>
</dbReference>
<dbReference type="GO" id="GO:0050709">
    <property type="term" value="P:negative regulation of protein secretion"/>
    <property type="evidence" value="ECO:0007669"/>
    <property type="project" value="UniProtKB-UniRule"/>
</dbReference>
<dbReference type="Pfam" id="PF12595">
    <property type="entry name" value="iRhom1-2_N"/>
    <property type="match status" value="1"/>
</dbReference>
<evidence type="ECO:0000259" key="12">
    <source>
        <dbReference type="Pfam" id="PF01694"/>
    </source>
</evidence>
<feature type="transmembrane region" description="Helical" evidence="11">
    <location>
        <begin position="497"/>
        <end position="519"/>
    </location>
</feature>
<dbReference type="InterPro" id="IPR051512">
    <property type="entry name" value="Inactive_Rhomboid"/>
</dbReference>
<dbReference type="AlphaFoldDB" id="A0A8B9HFB7"/>
<feature type="transmembrane region" description="Helical" evidence="11">
    <location>
        <begin position="555"/>
        <end position="572"/>
    </location>
</feature>
<dbReference type="FunFam" id="1.20.1540.10:FF:000001">
    <property type="entry name" value="Putative inactive rhomboid protein 1"/>
    <property type="match status" value="1"/>
</dbReference>
<feature type="transmembrane region" description="Helical" evidence="11">
    <location>
        <begin position="217"/>
        <end position="239"/>
    </location>
</feature>
<keyword evidence="9 11" id="KW-0472">Membrane</keyword>
<evidence type="ECO:0000256" key="1">
    <source>
        <dbReference type="ARBA" id="ARBA00002661"/>
    </source>
</evidence>
<dbReference type="Pfam" id="PF01694">
    <property type="entry name" value="Rhomboid"/>
    <property type="match status" value="1"/>
</dbReference>
<evidence type="ECO:0000256" key="3">
    <source>
        <dbReference type="ARBA" id="ARBA00004653"/>
    </source>
</evidence>
<dbReference type="PANTHER" id="PTHR45965">
    <property type="entry name" value="INACTIVE RHOMBOID PROTEIN"/>
    <property type="match status" value="1"/>
</dbReference>
<dbReference type="InterPro" id="IPR022241">
    <property type="entry name" value="iRhom1_2_N"/>
</dbReference>
<dbReference type="GO" id="GO:0042058">
    <property type="term" value="P:regulation of epidermal growth factor receptor signaling pathway"/>
    <property type="evidence" value="ECO:0007669"/>
    <property type="project" value="UniProtKB-UniRule"/>
</dbReference>
<name>A0A8B9HFB7_ASTMX</name>
<accession>A0A8B9HFB7</accession>
<keyword evidence="10" id="KW-0325">Glycoprotein</keyword>
<evidence type="ECO:0000256" key="9">
    <source>
        <dbReference type="ARBA" id="ARBA00023136"/>
    </source>
</evidence>
<keyword evidence="7 11" id="KW-1133">Transmembrane helix</keyword>
<dbReference type="InterPro" id="IPR022764">
    <property type="entry name" value="Peptidase_S54_rhomboid_dom"/>
</dbReference>
<dbReference type="Proteomes" id="UP000694621">
    <property type="component" value="Unplaced"/>
</dbReference>
<keyword evidence="5 11" id="KW-0812">Transmembrane</keyword>
<feature type="transmembrane region" description="Helical" evidence="11">
    <location>
        <begin position="612"/>
        <end position="633"/>
    </location>
</feature>
<sequence>MTVLLHEKQNNTSYSEYLTLCFSLSLVSMPVETSHLASPPRDLFDPRRPPLQRQASITQTIKRGTADWFGVSKDGDATQKWQRKSLRHCSMRYGKLKPQVIREMELPSQDNISLTSTETPPPLYVPSSQDKSIRTPVCYVYRSFFNDVLNNLNTVISVESVPLCSYTILTKNNCQIHIIKASKSKNTGDTWFLCECERVVRFRLNDCESTPPCRPFFTYWITFVHLLITILAVCIYGIAPVGFSQHETVDSVLRNKGVYENVKFVQQENFWIGPSSEALIHLGAKFSPCMRRDQEVHDLIQKKRETERNSACCVRNDRSGCLQTSEEECSVRSSQSHSIKLNHIRLHLIVLYSIISNRIQSTCLEPASVAPHEWPDDITKWPICTRYDTGNHTNLPHIDCTITGRPCCIGTKGRCEITSREYCDFMKGYFHEEATLCSQVHCMDDVCGLLPFLNPEIPDQFYRLWLSLFLHAGILHCLVSVLFQMTILRDLEKLAGWLRISIIYILSGITGNLASAIFLPYRAEVGPAGSQFGILACLFVELFQSWQILAQPWRAFTKLLCVVLFLFSFGLLPWIDNFAHICGFISGFFLSFAFLPYISFGRMDMYRKRCQILVFLAVFLGLFAGLVVLFYVYPIKCEWCELLTCIPLTDKFCEKYDLNAHLH</sequence>
<dbReference type="GO" id="GO:0005789">
    <property type="term" value="C:endoplasmic reticulum membrane"/>
    <property type="evidence" value="ECO:0007669"/>
    <property type="project" value="UniProtKB-SubCell"/>
</dbReference>
<reference evidence="14" key="1">
    <citation type="submission" date="2025-08" db="UniProtKB">
        <authorList>
            <consortium name="Ensembl"/>
        </authorList>
    </citation>
    <scope>IDENTIFICATION</scope>
</reference>
<evidence type="ECO:0000256" key="5">
    <source>
        <dbReference type="ARBA" id="ARBA00022692"/>
    </source>
</evidence>
<dbReference type="Gene3D" id="1.20.1540.10">
    <property type="entry name" value="Rhomboid-like"/>
    <property type="match status" value="1"/>
</dbReference>
<comment type="function">
    <text evidence="1 11">Regulates ADAM17 protease, a sheddase of the epidermal growth factor (EGF) receptor ligands and TNF, thereby plays a role in sleep, cell survival, proliferation, migration and inflammation. Does not exhibit any protease activity on its own.</text>
</comment>
<evidence type="ECO:0000313" key="14">
    <source>
        <dbReference type="Ensembl" id="ENSAMXP00005011535.1"/>
    </source>
</evidence>
<keyword evidence="6 11" id="KW-0256">Endoplasmic reticulum</keyword>
<evidence type="ECO:0000256" key="8">
    <source>
        <dbReference type="ARBA" id="ARBA00023034"/>
    </source>
</evidence>
<keyword evidence="8" id="KW-0333">Golgi apparatus</keyword>
<dbReference type="GO" id="GO:0000139">
    <property type="term" value="C:Golgi membrane"/>
    <property type="evidence" value="ECO:0007669"/>
    <property type="project" value="UniProtKB-SubCell"/>
</dbReference>
<feature type="transmembrane region" description="Helical" evidence="11">
    <location>
        <begin position="525"/>
        <end position="543"/>
    </location>
</feature>
<evidence type="ECO:0000256" key="4">
    <source>
        <dbReference type="ARBA" id="ARBA00009045"/>
    </source>
</evidence>
<proteinExistence type="inferred from homology"/>
<comment type="similarity">
    <text evidence="4 11">Belongs to the peptidase S54 family.</text>
</comment>
<dbReference type="GO" id="GO:0004252">
    <property type="term" value="F:serine-type endopeptidase activity"/>
    <property type="evidence" value="ECO:0007669"/>
    <property type="project" value="InterPro"/>
</dbReference>
<dbReference type="Ensembl" id="ENSAMXT00005012824.1">
    <property type="protein sequence ID" value="ENSAMXP00005011535.1"/>
    <property type="gene ID" value="ENSAMXG00005006241.1"/>
</dbReference>
<comment type="subcellular location">
    <subcellularLocation>
        <location evidence="2 11">Endoplasmic reticulum membrane</location>
        <topology evidence="2 11">Multi-pass membrane protein</topology>
    </subcellularLocation>
    <subcellularLocation>
        <location evidence="3">Golgi apparatus membrane</location>
        <topology evidence="3">Multi-pass membrane protein</topology>
    </subcellularLocation>
</comment>
<organism evidence="14 15">
    <name type="scientific">Astyanax mexicanus</name>
    <name type="common">Blind cave fish</name>
    <name type="synonym">Astyanax fasciatus mexicanus</name>
    <dbReference type="NCBI Taxonomy" id="7994"/>
    <lineage>
        <taxon>Eukaryota</taxon>
        <taxon>Metazoa</taxon>
        <taxon>Chordata</taxon>
        <taxon>Craniata</taxon>
        <taxon>Vertebrata</taxon>
        <taxon>Euteleostomi</taxon>
        <taxon>Actinopterygii</taxon>
        <taxon>Neopterygii</taxon>
        <taxon>Teleostei</taxon>
        <taxon>Ostariophysi</taxon>
        <taxon>Characiformes</taxon>
        <taxon>Characoidei</taxon>
        <taxon>Acestrorhamphidae</taxon>
        <taxon>Acestrorhamphinae</taxon>
        <taxon>Astyanax</taxon>
    </lineage>
</organism>
<dbReference type="InterPro" id="IPR035952">
    <property type="entry name" value="Rhomboid-like_sf"/>
</dbReference>
<evidence type="ECO:0000256" key="10">
    <source>
        <dbReference type="ARBA" id="ARBA00023180"/>
    </source>
</evidence>
<evidence type="ECO:0000256" key="6">
    <source>
        <dbReference type="ARBA" id="ARBA00022824"/>
    </source>
</evidence>
<evidence type="ECO:0000256" key="7">
    <source>
        <dbReference type="ARBA" id="ARBA00022989"/>
    </source>
</evidence>
<evidence type="ECO:0000259" key="13">
    <source>
        <dbReference type="Pfam" id="PF12595"/>
    </source>
</evidence>
<evidence type="ECO:0000256" key="11">
    <source>
        <dbReference type="RuleBase" id="RU369051"/>
    </source>
</evidence>
<evidence type="ECO:0000256" key="2">
    <source>
        <dbReference type="ARBA" id="ARBA00004477"/>
    </source>
</evidence>
<feature type="transmembrane region" description="Helical" evidence="11">
    <location>
        <begin position="578"/>
        <end position="600"/>
    </location>
</feature>
<feature type="domain" description="Peptidase S54 rhomboid" evidence="12">
    <location>
        <begin position="459"/>
        <end position="595"/>
    </location>
</feature>
<protein>
    <recommendedName>
        <fullName evidence="11">Inactive rhomboid protein</fullName>
        <shortName evidence="11">iRhom</shortName>
    </recommendedName>
    <alternativeName>
        <fullName evidence="11">Rhomboid family member</fullName>
    </alternativeName>
    <alternativeName>
        <fullName evidence="11">Rhomboid veinlet-like protein</fullName>
    </alternativeName>
</protein>